<dbReference type="GeneID" id="73468766"/>
<dbReference type="Proteomes" id="UP000694255">
    <property type="component" value="Unassembled WGS sequence"/>
</dbReference>
<name>A0A8J5QES3_9ASCO</name>
<accession>A0A8J5QES3</accession>
<sequence>MKFLKCPSNYFPQSGTFQRQTTMLRIQSIASKIPRRCYSIKVPKIEGNPPHIAITNSSNPPQKPRLSQFRTAAIHVLIIAGTVYCALHLQWYKLEYAELEPKLVDRAKELETTIQELVDEKKAILIPNEKKNGWFSWLGGN</sequence>
<evidence type="ECO:0000313" key="3">
    <source>
        <dbReference type="Proteomes" id="UP000694255"/>
    </source>
</evidence>
<dbReference type="EMBL" id="JAGSYN010000079">
    <property type="protein sequence ID" value="KAG7664514.1"/>
    <property type="molecule type" value="Genomic_DNA"/>
</dbReference>
<gene>
    <name evidence="2" type="ORF">J8A68_001965</name>
</gene>
<keyword evidence="3" id="KW-1185">Reference proteome</keyword>
<feature type="transmembrane region" description="Helical" evidence="1">
    <location>
        <begin position="72"/>
        <end position="92"/>
    </location>
</feature>
<proteinExistence type="predicted"/>
<organism evidence="2 3">
    <name type="scientific">[Candida] subhashii</name>
    <dbReference type="NCBI Taxonomy" id="561895"/>
    <lineage>
        <taxon>Eukaryota</taxon>
        <taxon>Fungi</taxon>
        <taxon>Dikarya</taxon>
        <taxon>Ascomycota</taxon>
        <taxon>Saccharomycotina</taxon>
        <taxon>Pichiomycetes</taxon>
        <taxon>Debaryomycetaceae</taxon>
        <taxon>Spathaspora</taxon>
    </lineage>
</organism>
<reference evidence="2 3" key="1">
    <citation type="journal article" date="2021" name="DNA Res.">
        <title>Genome analysis of Candida subhashii reveals its hybrid nature and dual mitochondrial genome conformations.</title>
        <authorList>
            <person name="Mixao V."/>
            <person name="Hegedusova E."/>
            <person name="Saus E."/>
            <person name="Pryszcz L.P."/>
            <person name="Cillingova A."/>
            <person name="Nosek J."/>
            <person name="Gabaldon T."/>
        </authorList>
    </citation>
    <scope>NUCLEOTIDE SEQUENCE [LARGE SCALE GENOMIC DNA]</scope>
    <source>
        <strain evidence="2 3">CBS 10753</strain>
    </source>
</reference>
<keyword evidence="1" id="KW-1133">Transmembrane helix</keyword>
<dbReference type="AlphaFoldDB" id="A0A8J5QES3"/>
<dbReference type="OrthoDB" id="4010196at2759"/>
<keyword evidence="1" id="KW-0812">Transmembrane</keyword>
<evidence type="ECO:0000313" key="2">
    <source>
        <dbReference type="EMBL" id="KAG7664514.1"/>
    </source>
</evidence>
<protein>
    <submittedName>
        <fullName evidence="2">Uncharacterized protein</fullName>
    </submittedName>
</protein>
<comment type="caution">
    <text evidence="2">The sequence shown here is derived from an EMBL/GenBank/DDBJ whole genome shotgun (WGS) entry which is preliminary data.</text>
</comment>
<evidence type="ECO:0000256" key="1">
    <source>
        <dbReference type="SAM" id="Phobius"/>
    </source>
</evidence>
<dbReference type="RefSeq" id="XP_049264746.1">
    <property type="nucleotide sequence ID" value="XM_049405664.1"/>
</dbReference>
<keyword evidence="1" id="KW-0472">Membrane</keyword>